<accession>A0A840S4Y2</accession>
<dbReference type="Proteomes" id="UP000554837">
    <property type="component" value="Unassembled WGS sequence"/>
</dbReference>
<dbReference type="AlphaFoldDB" id="A0A840S4Y2"/>
<name>A0A840S4Y2_9BURK</name>
<dbReference type="RefSeq" id="WP_138856499.1">
    <property type="nucleotide sequence ID" value="NZ_CP040709.1"/>
</dbReference>
<keyword evidence="2" id="KW-1185">Reference proteome</keyword>
<comment type="caution">
    <text evidence="1">The sequence shown here is derived from an EMBL/GenBank/DDBJ whole genome shotgun (WGS) entry which is preliminary data.</text>
</comment>
<gene>
    <name evidence="1" type="ORF">HNQ51_003723</name>
</gene>
<protein>
    <submittedName>
        <fullName evidence="1">Uncharacterized protein</fullName>
    </submittedName>
</protein>
<sequence>MKRPYVIVTPTWCVSSGVRVLHGLCHELRSLGLEAYVLLTNNLSQGGPVLNPAFHTPAINAQMDSLWPRLRREAITVYADGVPGNPFEAERVVRYVLGKEVLRGDENPAEFRLYHSKAFPVQRRGDQRTLYYLPVDLGLFNALNTAPTLEREQDLIWIGKGGRYVGAERPPGVREITYGWPPTREELAAELRKTRFLYSYDTLSATNLEAILCGAVVVLKTLNYHEWPWTRRDIEATEHGSGGYAFGDSEFEVQRALQTRPEFVANIRYHQQMFRQLLWEFVEASQAHFKA</sequence>
<reference evidence="1 2" key="1">
    <citation type="submission" date="2020-08" db="EMBL/GenBank/DDBJ databases">
        <title>Genomic Encyclopedia of Type Strains, Phase IV (KMG-IV): sequencing the most valuable type-strain genomes for metagenomic binning, comparative biology and taxonomic classification.</title>
        <authorList>
            <person name="Goeker M."/>
        </authorList>
    </citation>
    <scope>NUCLEOTIDE SEQUENCE [LARGE SCALE GENOMIC DNA]</scope>
    <source>
        <strain evidence="1 2">DSM 23958</strain>
    </source>
</reference>
<organism evidence="1 2">
    <name type="scientific">Inhella inkyongensis</name>
    <dbReference type="NCBI Taxonomy" id="392593"/>
    <lineage>
        <taxon>Bacteria</taxon>
        <taxon>Pseudomonadati</taxon>
        <taxon>Pseudomonadota</taxon>
        <taxon>Betaproteobacteria</taxon>
        <taxon>Burkholderiales</taxon>
        <taxon>Sphaerotilaceae</taxon>
        <taxon>Inhella</taxon>
    </lineage>
</organism>
<proteinExistence type="predicted"/>
<evidence type="ECO:0000313" key="2">
    <source>
        <dbReference type="Proteomes" id="UP000554837"/>
    </source>
</evidence>
<dbReference type="OrthoDB" id="9816564at2"/>
<dbReference type="EMBL" id="JACHHO010000011">
    <property type="protein sequence ID" value="MBB5206377.1"/>
    <property type="molecule type" value="Genomic_DNA"/>
</dbReference>
<evidence type="ECO:0000313" key="1">
    <source>
        <dbReference type="EMBL" id="MBB5206377.1"/>
    </source>
</evidence>